<feature type="domain" description="Alginate lyase" evidence="3">
    <location>
        <begin position="9"/>
        <end position="78"/>
    </location>
</feature>
<comment type="caution">
    <text evidence="4">The sequence shown here is derived from an EMBL/GenBank/DDBJ whole genome shotgun (WGS) entry which is preliminary data.</text>
</comment>
<dbReference type="GO" id="GO:0042597">
    <property type="term" value="C:periplasmic space"/>
    <property type="evidence" value="ECO:0007669"/>
    <property type="project" value="InterPro"/>
</dbReference>
<dbReference type="Proteomes" id="UP000753961">
    <property type="component" value="Unassembled WGS sequence"/>
</dbReference>
<dbReference type="InterPro" id="IPR008929">
    <property type="entry name" value="Chondroitin_lyas"/>
</dbReference>
<keyword evidence="5" id="KW-1185">Reference proteome</keyword>
<proteinExistence type="predicted"/>
<reference evidence="4" key="1">
    <citation type="submission" date="2021-06" db="EMBL/GenBank/DDBJ databases">
        <title>44 bacteria genomes isolated from Dapeng, Shenzhen.</title>
        <authorList>
            <person name="Zheng W."/>
            <person name="Yu S."/>
            <person name="Huang Y."/>
        </authorList>
    </citation>
    <scope>NUCLEOTIDE SEQUENCE</scope>
    <source>
        <strain evidence="4">DP5N28-2</strain>
    </source>
</reference>
<organism evidence="4 5">
    <name type="scientific">Membranihabitans marinus</name>
    <dbReference type="NCBI Taxonomy" id="1227546"/>
    <lineage>
        <taxon>Bacteria</taxon>
        <taxon>Pseudomonadati</taxon>
        <taxon>Bacteroidota</taxon>
        <taxon>Saprospiria</taxon>
        <taxon>Saprospirales</taxon>
        <taxon>Saprospiraceae</taxon>
        <taxon>Membranihabitans</taxon>
    </lineage>
</organism>
<evidence type="ECO:0000256" key="1">
    <source>
        <dbReference type="ARBA" id="ARBA00022729"/>
    </source>
</evidence>
<dbReference type="RefSeq" id="WP_222580295.1">
    <property type="nucleotide sequence ID" value="NZ_JAHVHU010000010.1"/>
</dbReference>
<dbReference type="Gene3D" id="1.50.10.100">
    <property type="entry name" value="Chondroitin AC/alginate lyase"/>
    <property type="match status" value="1"/>
</dbReference>
<dbReference type="AlphaFoldDB" id="A0A953HY21"/>
<name>A0A953HY21_9BACT</name>
<dbReference type="SUPFAM" id="SSF48230">
    <property type="entry name" value="Chondroitin AC/alginate lyase"/>
    <property type="match status" value="1"/>
</dbReference>
<evidence type="ECO:0000259" key="3">
    <source>
        <dbReference type="Pfam" id="PF05426"/>
    </source>
</evidence>
<evidence type="ECO:0000313" key="5">
    <source>
        <dbReference type="Proteomes" id="UP000753961"/>
    </source>
</evidence>
<protein>
    <submittedName>
        <fullName evidence="4">Alginate lyase family protein</fullName>
    </submittedName>
</protein>
<gene>
    <name evidence="4" type="ORF">KUV50_11460</name>
</gene>
<evidence type="ECO:0000256" key="2">
    <source>
        <dbReference type="ARBA" id="ARBA00023239"/>
    </source>
</evidence>
<dbReference type="Pfam" id="PF05426">
    <property type="entry name" value="Alginate_lyase"/>
    <property type="match status" value="1"/>
</dbReference>
<dbReference type="EMBL" id="JAHVHU010000010">
    <property type="protein sequence ID" value="MBY5958756.1"/>
    <property type="molecule type" value="Genomic_DNA"/>
</dbReference>
<sequence length="134" mass="15937">MPHRRIDLMIEADGSQPHELIRTMAFGYSVSNLRNFFDVGIIGLKEDIDVFHYTNPKGGSLKKALDYLIGYIGREREWPFEQISGWDNTENRLGLLIRKAAWIYKDEKYQKLWEDTFEERMNDDWSLLVFPELY</sequence>
<keyword evidence="1" id="KW-0732">Signal</keyword>
<keyword evidence="2 4" id="KW-0456">Lyase</keyword>
<dbReference type="GO" id="GO:0016829">
    <property type="term" value="F:lyase activity"/>
    <property type="evidence" value="ECO:0007669"/>
    <property type="project" value="UniProtKB-KW"/>
</dbReference>
<dbReference type="InterPro" id="IPR008397">
    <property type="entry name" value="Alginate_lyase_dom"/>
</dbReference>
<evidence type="ECO:0000313" key="4">
    <source>
        <dbReference type="EMBL" id="MBY5958756.1"/>
    </source>
</evidence>
<accession>A0A953HY21</accession>